<dbReference type="GO" id="GO:0000028">
    <property type="term" value="P:ribosomal small subunit assembly"/>
    <property type="evidence" value="ECO:0007669"/>
    <property type="project" value="TreeGrafter"/>
</dbReference>
<evidence type="ECO:0000259" key="5">
    <source>
        <dbReference type="Pfam" id="PF17384"/>
    </source>
</evidence>
<dbReference type="EMBL" id="JAUSTO010000006">
    <property type="protein sequence ID" value="MDQ0152575.1"/>
    <property type="molecule type" value="Genomic_DNA"/>
</dbReference>
<dbReference type="RefSeq" id="WP_106611812.1">
    <property type="nucleotide sequence ID" value="NZ_JAUSTO010000006.1"/>
</dbReference>
<dbReference type="PANTHER" id="PTHR33867:SF1">
    <property type="entry name" value="RIBOSOME MATURATION FACTOR RIMP"/>
    <property type="match status" value="1"/>
</dbReference>
<reference evidence="6" key="1">
    <citation type="submission" date="2023-07" db="EMBL/GenBank/DDBJ databases">
        <title>Genomic Encyclopedia of Type Strains, Phase IV (KMG-IV): sequencing the most valuable type-strain genomes for metagenomic binning, comparative biology and taxonomic classification.</title>
        <authorList>
            <person name="Goeker M."/>
        </authorList>
    </citation>
    <scope>NUCLEOTIDE SEQUENCE</scope>
    <source>
        <strain evidence="6">DSM 19659</strain>
    </source>
</reference>
<dbReference type="AlphaFoldDB" id="A0AAE4AKZ2"/>
<dbReference type="Pfam" id="PF02576">
    <property type="entry name" value="RimP_N"/>
    <property type="match status" value="1"/>
</dbReference>
<comment type="caution">
    <text evidence="6">The sequence shown here is derived from an EMBL/GenBank/DDBJ whole genome shotgun (WGS) entry which is preliminary data.</text>
</comment>
<evidence type="ECO:0000259" key="4">
    <source>
        <dbReference type="Pfam" id="PF02576"/>
    </source>
</evidence>
<evidence type="ECO:0000313" key="6">
    <source>
        <dbReference type="EMBL" id="MDQ0152575.1"/>
    </source>
</evidence>
<dbReference type="InterPro" id="IPR035956">
    <property type="entry name" value="RimP_N_sf"/>
</dbReference>
<evidence type="ECO:0000256" key="1">
    <source>
        <dbReference type="ARBA" id="ARBA00022490"/>
    </source>
</evidence>
<dbReference type="InterPro" id="IPR028989">
    <property type="entry name" value="RimP_N"/>
</dbReference>
<evidence type="ECO:0000256" key="2">
    <source>
        <dbReference type="ARBA" id="ARBA00022517"/>
    </source>
</evidence>
<dbReference type="SUPFAM" id="SSF74942">
    <property type="entry name" value="YhbC-like, C-terminal domain"/>
    <property type="match status" value="1"/>
</dbReference>
<dbReference type="InterPro" id="IPR028998">
    <property type="entry name" value="RimP_C"/>
</dbReference>
<keyword evidence="1 3" id="KW-0963">Cytoplasm</keyword>
<accession>A0AAE4AKZ2</accession>
<name>A0AAE4AKZ2_9FIRM</name>
<feature type="domain" description="Ribosome maturation factor RimP C-terminal" evidence="5">
    <location>
        <begin position="89"/>
        <end position="154"/>
    </location>
</feature>
<sequence>MAKHESYVQRTEQFLAELQKTMDFEVVDVEFVREAGSWYLRAYCDMEGGIGIDDCADISRRLSDWLDQEDFIPENYILEVSSPGLGRQLKKDKDFIRERGKRVEAKLYRAINGSKEISGTLGDFDSSVITLIDGETELKLERSNIAMLRLAIDF</sequence>
<dbReference type="GO" id="GO:0005829">
    <property type="term" value="C:cytosol"/>
    <property type="evidence" value="ECO:0007669"/>
    <property type="project" value="TreeGrafter"/>
</dbReference>
<comment type="function">
    <text evidence="3">Required for maturation of 30S ribosomal subunits.</text>
</comment>
<dbReference type="SUPFAM" id="SSF75420">
    <property type="entry name" value="YhbC-like, N-terminal domain"/>
    <property type="match status" value="1"/>
</dbReference>
<keyword evidence="2 3" id="KW-0690">Ribosome biogenesis</keyword>
<dbReference type="GO" id="GO:0006412">
    <property type="term" value="P:translation"/>
    <property type="evidence" value="ECO:0007669"/>
    <property type="project" value="TreeGrafter"/>
</dbReference>
<comment type="similarity">
    <text evidence="3">Belongs to the RimP family.</text>
</comment>
<dbReference type="HAMAP" id="MF_01077">
    <property type="entry name" value="RimP"/>
    <property type="match status" value="1"/>
</dbReference>
<dbReference type="Gene3D" id="3.30.300.70">
    <property type="entry name" value="RimP-like superfamily, N-terminal"/>
    <property type="match status" value="1"/>
</dbReference>
<comment type="subcellular location">
    <subcellularLocation>
        <location evidence="3">Cytoplasm</location>
    </subcellularLocation>
</comment>
<dbReference type="PANTHER" id="PTHR33867">
    <property type="entry name" value="RIBOSOME MATURATION FACTOR RIMP"/>
    <property type="match status" value="1"/>
</dbReference>
<dbReference type="CDD" id="cd01734">
    <property type="entry name" value="YlxS_C"/>
    <property type="match status" value="1"/>
</dbReference>
<gene>
    <name evidence="3" type="primary">rimP</name>
    <name evidence="6" type="ORF">J2S20_001267</name>
</gene>
<feature type="domain" description="Ribosome maturation factor RimP N-terminal" evidence="4">
    <location>
        <begin position="15"/>
        <end position="85"/>
    </location>
</feature>
<evidence type="ECO:0000313" key="7">
    <source>
        <dbReference type="Proteomes" id="UP001241537"/>
    </source>
</evidence>
<dbReference type="Gene3D" id="2.30.30.180">
    <property type="entry name" value="Ribosome maturation factor RimP, C-terminal domain"/>
    <property type="match status" value="1"/>
</dbReference>
<dbReference type="InterPro" id="IPR036847">
    <property type="entry name" value="RimP_C_sf"/>
</dbReference>
<keyword evidence="7" id="KW-1185">Reference proteome</keyword>
<protein>
    <recommendedName>
        <fullName evidence="3">Ribosome maturation factor RimP</fullName>
    </recommendedName>
</protein>
<organism evidence="6 7">
    <name type="scientific">Moryella indoligenes</name>
    <dbReference type="NCBI Taxonomy" id="371674"/>
    <lineage>
        <taxon>Bacteria</taxon>
        <taxon>Bacillati</taxon>
        <taxon>Bacillota</taxon>
        <taxon>Clostridia</taxon>
        <taxon>Lachnospirales</taxon>
        <taxon>Lachnospiraceae</taxon>
        <taxon>Moryella</taxon>
    </lineage>
</organism>
<evidence type="ECO:0000256" key="3">
    <source>
        <dbReference type="HAMAP-Rule" id="MF_01077"/>
    </source>
</evidence>
<dbReference type="Pfam" id="PF17384">
    <property type="entry name" value="DUF150_C"/>
    <property type="match status" value="1"/>
</dbReference>
<dbReference type="InterPro" id="IPR003728">
    <property type="entry name" value="Ribosome_maturation_RimP"/>
</dbReference>
<dbReference type="FunFam" id="3.30.300.70:FF:000001">
    <property type="entry name" value="Ribosome maturation factor RimP"/>
    <property type="match status" value="1"/>
</dbReference>
<dbReference type="Proteomes" id="UP001241537">
    <property type="component" value="Unassembled WGS sequence"/>
</dbReference>
<proteinExistence type="inferred from homology"/>